<evidence type="ECO:0000313" key="15">
    <source>
        <dbReference type="EMBL" id="KRM36880.1"/>
    </source>
</evidence>
<dbReference type="AlphaFoldDB" id="X0PTM8"/>
<keyword evidence="9 12" id="KW-0949">S-adenosyl-L-methionine</keyword>
<keyword evidence="5 12" id="KW-0963">Cytoplasm</keyword>
<dbReference type="SUPFAM" id="SSF88697">
    <property type="entry name" value="PUA domain-like"/>
    <property type="match status" value="1"/>
</dbReference>
<dbReference type="PANTHER" id="PTHR30027:SF3">
    <property type="entry name" value="16S RRNA (URACIL(1498)-N(3))-METHYLTRANSFERASE"/>
    <property type="match status" value="1"/>
</dbReference>
<evidence type="ECO:0000256" key="3">
    <source>
        <dbReference type="ARBA" id="ARBA00012328"/>
    </source>
</evidence>
<dbReference type="GO" id="GO:0070475">
    <property type="term" value="P:rRNA base methylation"/>
    <property type="evidence" value="ECO:0007669"/>
    <property type="project" value="TreeGrafter"/>
</dbReference>
<dbReference type="InterPro" id="IPR046887">
    <property type="entry name" value="RsmE_PUA-like"/>
</dbReference>
<evidence type="ECO:0000259" key="14">
    <source>
        <dbReference type="Pfam" id="PF20260"/>
    </source>
</evidence>
<comment type="similarity">
    <text evidence="2 12">Belongs to the RNA methyltransferase RsmE family.</text>
</comment>
<dbReference type="InterPro" id="IPR046886">
    <property type="entry name" value="RsmE_MTase_dom"/>
</dbReference>
<evidence type="ECO:0000256" key="8">
    <source>
        <dbReference type="ARBA" id="ARBA00022679"/>
    </source>
</evidence>
<dbReference type="PANTHER" id="PTHR30027">
    <property type="entry name" value="RIBOSOMAL RNA SMALL SUBUNIT METHYLTRANSFERASE E"/>
    <property type="match status" value="1"/>
</dbReference>
<keyword evidence="16" id="KW-1185">Reference proteome</keyword>
<evidence type="ECO:0000256" key="4">
    <source>
        <dbReference type="ARBA" id="ARBA00013673"/>
    </source>
</evidence>
<evidence type="ECO:0000256" key="5">
    <source>
        <dbReference type="ARBA" id="ARBA00022490"/>
    </source>
</evidence>
<dbReference type="InterPro" id="IPR029028">
    <property type="entry name" value="Alpha/beta_knot_MTases"/>
</dbReference>
<feature type="domain" description="Ribosomal RNA small subunit methyltransferase E PUA-like" evidence="14">
    <location>
        <begin position="22"/>
        <end position="59"/>
    </location>
</feature>
<proteinExistence type="inferred from homology"/>
<comment type="caution">
    <text evidence="15">The sequence shown here is derived from an EMBL/GenBank/DDBJ whole genome shotgun (WGS) entry which is preliminary data.</text>
</comment>
<evidence type="ECO:0000256" key="6">
    <source>
        <dbReference type="ARBA" id="ARBA00022552"/>
    </source>
</evidence>
<comment type="subcellular location">
    <subcellularLocation>
        <location evidence="1 12">Cytoplasm</location>
    </subcellularLocation>
</comment>
<dbReference type="Proteomes" id="UP000051236">
    <property type="component" value="Unassembled WGS sequence"/>
</dbReference>
<dbReference type="CDD" id="cd18084">
    <property type="entry name" value="RsmE-like"/>
    <property type="match status" value="1"/>
</dbReference>
<accession>X0PTM8</accession>
<evidence type="ECO:0000256" key="7">
    <source>
        <dbReference type="ARBA" id="ARBA00022603"/>
    </source>
</evidence>
<keyword evidence="7 12" id="KW-0489">Methyltransferase</keyword>
<dbReference type="Gene3D" id="3.40.1280.10">
    <property type="match status" value="1"/>
</dbReference>
<dbReference type="InterPro" id="IPR015947">
    <property type="entry name" value="PUA-like_sf"/>
</dbReference>
<dbReference type="STRING" id="1423734.FC83_GL002286"/>
<organism evidence="15 16">
    <name type="scientific">Agrilactobacillus composti DSM 18527 = JCM 14202</name>
    <dbReference type="NCBI Taxonomy" id="1423734"/>
    <lineage>
        <taxon>Bacteria</taxon>
        <taxon>Bacillati</taxon>
        <taxon>Bacillota</taxon>
        <taxon>Bacilli</taxon>
        <taxon>Lactobacillales</taxon>
        <taxon>Lactobacillaceae</taxon>
        <taxon>Agrilactobacillus</taxon>
    </lineage>
</organism>
<evidence type="ECO:0000256" key="1">
    <source>
        <dbReference type="ARBA" id="ARBA00004496"/>
    </source>
</evidence>
<dbReference type="InterPro" id="IPR006700">
    <property type="entry name" value="RsmE"/>
</dbReference>
<dbReference type="Pfam" id="PF20260">
    <property type="entry name" value="PUA_4"/>
    <property type="match status" value="1"/>
</dbReference>
<keyword evidence="6 12" id="KW-0698">rRNA processing</keyword>
<reference evidence="15 16" key="1">
    <citation type="journal article" date="2015" name="Genome Announc.">
        <title>Expanding the biotechnology potential of lactobacilli through comparative genomics of 213 strains and associated genera.</title>
        <authorList>
            <person name="Sun Z."/>
            <person name="Harris H.M."/>
            <person name="McCann A."/>
            <person name="Guo C."/>
            <person name="Argimon S."/>
            <person name="Zhang W."/>
            <person name="Yang X."/>
            <person name="Jeffery I.B."/>
            <person name="Cooney J.C."/>
            <person name="Kagawa T.F."/>
            <person name="Liu W."/>
            <person name="Song Y."/>
            <person name="Salvetti E."/>
            <person name="Wrobel A."/>
            <person name="Rasinkangas P."/>
            <person name="Parkhill J."/>
            <person name="Rea M.C."/>
            <person name="O'Sullivan O."/>
            <person name="Ritari J."/>
            <person name="Douillard F.P."/>
            <person name="Paul Ross R."/>
            <person name="Yang R."/>
            <person name="Briner A.E."/>
            <person name="Felis G.E."/>
            <person name="de Vos W.M."/>
            <person name="Barrangou R."/>
            <person name="Klaenhammer T.R."/>
            <person name="Caufield P.W."/>
            <person name="Cui Y."/>
            <person name="Zhang H."/>
            <person name="O'Toole P.W."/>
        </authorList>
    </citation>
    <scope>NUCLEOTIDE SEQUENCE [LARGE SCALE GENOMIC DNA]</scope>
    <source>
        <strain evidence="15 16">DSM 18527</strain>
    </source>
</reference>
<dbReference type="PIRSF" id="PIRSF015601">
    <property type="entry name" value="MTase_slr0722"/>
    <property type="match status" value="1"/>
</dbReference>
<comment type="catalytic activity">
    <reaction evidence="11 12">
        <text>uridine(1498) in 16S rRNA + S-adenosyl-L-methionine = N(3)-methyluridine(1498) in 16S rRNA + S-adenosyl-L-homocysteine + H(+)</text>
        <dbReference type="Rhea" id="RHEA:42920"/>
        <dbReference type="Rhea" id="RHEA-COMP:10283"/>
        <dbReference type="Rhea" id="RHEA-COMP:10284"/>
        <dbReference type="ChEBI" id="CHEBI:15378"/>
        <dbReference type="ChEBI" id="CHEBI:57856"/>
        <dbReference type="ChEBI" id="CHEBI:59789"/>
        <dbReference type="ChEBI" id="CHEBI:65315"/>
        <dbReference type="ChEBI" id="CHEBI:74502"/>
        <dbReference type="EC" id="2.1.1.193"/>
    </reaction>
</comment>
<dbReference type="NCBIfam" id="TIGR00046">
    <property type="entry name" value="RsmE family RNA methyltransferase"/>
    <property type="match status" value="1"/>
</dbReference>
<protein>
    <recommendedName>
        <fullName evidence="4 12">Ribosomal RNA small subunit methyltransferase E</fullName>
        <ecNumber evidence="3 12">2.1.1.193</ecNumber>
    </recommendedName>
</protein>
<sequence length="248" mass="27624">MQQYFTTAALKVGATVPIQEKRIVHHVTKVMRMLPGAKFELVADGQAFLGELRHIAPESTTISVTILQTLKRQTELPVTPVIICGLPKREKAEWIVQKATELGVCQIIFFAAKRSVTRWDDKKAEKKLQRLQQIALEAGEQSHRNFYPAIQFVPDLKKVVMQSFATKLFAYEEVAKTGEHTQLKRAVETSQLKTSIACVFGPEGGIEPSEVALLTENGYQAAGLGPRILRTETAPLYFLSAISYALEL</sequence>
<dbReference type="EMBL" id="AZGA01000001">
    <property type="protein sequence ID" value="KRM36880.1"/>
    <property type="molecule type" value="Genomic_DNA"/>
</dbReference>
<evidence type="ECO:0000256" key="12">
    <source>
        <dbReference type="PIRNR" id="PIRNR015601"/>
    </source>
</evidence>
<dbReference type="GO" id="GO:0005737">
    <property type="term" value="C:cytoplasm"/>
    <property type="evidence" value="ECO:0007669"/>
    <property type="project" value="UniProtKB-SubCell"/>
</dbReference>
<evidence type="ECO:0000256" key="10">
    <source>
        <dbReference type="ARBA" id="ARBA00025699"/>
    </source>
</evidence>
<evidence type="ECO:0000256" key="11">
    <source>
        <dbReference type="ARBA" id="ARBA00047944"/>
    </source>
</evidence>
<dbReference type="InterPro" id="IPR029026">
    <property type="entry name" value="tRNA_m1G_MTases_N"/>
</dbReference>
<evidence type="ECO:0000256" key="2">
    <source>
        <dbReference type="ARBA" id="ARBA00005528"/>
    </source>
</evidence>
<gene>
    <name evidence="15" type="ORF">FC83_GL002286</name>
</gene>
<dbReference type="PATRIC" id="fig|1423734.3.peg.2310"/>
<evidence type="ECO:0000313" key="16">
    <source>
        <dbReference type="Proteomes" id="UP000051236"/>
    </source>
</evidence>
<evidence type="ECO:0000256" key="9">
    <source>
        <dbReference type="ARBA" id="ARBA00022691"/>
    </source>
</evidence>
<keyword evidence="8 12" id="KW-0808">Transferase</keyword>
<dbReference type="OrthoDB" id="9815641at2"/>
<evidence type="ECO:0000259" key="13">
    <source>
        <dbReference type="Pfam" id="PF04452"/>
    </source>
</evidence>
<dbReference type="EC" id="2.1.1.193" evidence="3 12"/>
<dbReference type="GO" id="GO:0070042">
    <property type="term" value="F:rRNA (uridine-N3-)-methyltransferase activity"/>
    <property type="evidence" value="ECO:0007669"/>
    <property type="project" value="TreeGrafter"/>
</dbReference>
<dbReference type="SUPFAM" id="SSF75217">
    <property type="entry name" value="alpha/beta knot"/>
    <property type="match status" value="1"/>
</dbReference>
<name>X0PTM8_9LACO</name>
<comment type="function">
    <text evidence="10 12">Specifically methylates the N3 position of the uracil ring of uridine 1498 (m3U1498) in 16S rRNA. Acts on the fully assembled 30S ribosomal subunit.</text>
</comment>
<dbReference type="Pfam" id="PF04452">
    <property type="entry name" value="Methyltrans_RNA"/>
    <property type="match status" value="1"/>
</dbReference>
<dbReference type="eggNOG" id="COG1385">
    <property type="taxonomic scope" value="Bacteria"/>
</dbReference>
<feature type="domain" description="Ribosomal RNA small subunit methyltransferase E methyltransferase" evidence="13">
    <location>
        <begin position="75"/>
        <end position="243"/>
    </location>
</feature>
<dbReference type="RefSeq" id="WP_035455263.1">
    <property type="nucleotide sequence ID" value="NZ_AZGA01000001.1"/>
</dbReference>